<dbReference type="GeneID" id="36326485"/>
<sequence length="90" mass="10452">MSPILYLPSQVMTSEQAVSRVQDLIDNYRRHTEVPSSTLPTAMRLIIRQAFEELAHWTMRIEIYLPQLPMFFPDDIVRQIIIIVSSAHAN</sequence>
<evidence type="ECO:0000313" key="2">
    <source>
        <dbReference type="Proteomes" id="UP000194127"/>
    </source>
</evidence>
<keyword evidence="2" id="KW-1185">Reference proteome</keyword>
<organism evidence="1 2">
    <name type="scientific">Postia placenta MAD-698-R-SB12</name>
    <dbReference type="NCBI Taxonomy" id="670580"/>
    <lineage>
        <taxon>Eukaryota</taxon>
        <taxon>Fungi</taxon>
        <taxon>Dikarya</taxon>
        <taxon>Basidiomycota</taxon>
        <taxon>Agaricomycotina</taxon>
        <taxon>Agaricomycetes</taxon>
        <taxon>Polyporales</taxon>
        <taxon>Adustoporiaceae</taxon>
        <taxon>Rhodonia</taxon>
    </lineage>
</organism>
<protein>
    <submittedName>
        <fullName evidence="1">Uncharacterized protein</fullName>
    </submittedName>
</protein>
<dbReference type="OrthoDB" id="2804297at2759"/>
<evidence type="ECO:0000313" key="1">
    <source>
        <dbReference type="EMBL" id="OSX56440.1"/>
    </source>
</evidence>
<proteinExistence type="predicted"/>
<dbReference type="Proteomes" id="UP000194127">
    <property type="component" value="Unassembled WGS sequence"/>
</dbReference>
<dbReference type="EMBL" id="KZ110613">
    <property type="protein sequence ID" value="OSX56440.1"/>
    <property type="molecule type" value="Genomic_DNA"/>
</dbReference>
<dbReference type="AlphaFoldDB" id="A0A1X6MJ93"/>
<dbReference type="RefSeq" id="XP_024333234.1">
    <property type="nucleotide sequence ID" value="XM_024481535.1"/>
</dbReference>
<accession>A0A1X6MJ93</accession>
<gene>
    <name evidence="1" type="ORF">POSPLADRAFT_1062601</name>
</gene>
<reference evidence="1 2" key="1">
    <citation type="submission" date="2017-04" db="EMBL/GenBank/DDBJ databases">
        <title>Genome Sequence of the Model Brown-Rot Fungus Postia placenta SB12.</title>
        <authorList>
            <consortium name="DOE Joint Genome Institute"/>
            <person name="Gaskell J."/>
            <person name="Kersten P."/>
            <person name="Larrondo L.F."/>
            <person name="Canessa P."/>
            <person name="Martinez D."/>
            <person name="Hibbett D."/>
            <person name="Schmoll M."/>
            <person name="Kubicek C.P."/>
            <person name="Martinez A.T."/>
            <person name="Yadav J."/>
            <person name="Master E."/>
            <person name="Magnuson J.K."/>
            <person name="James T."/>
            <person name="Yaver D."/>
            <person name="Berka R."/>
            <person name="Labutti K."/>
            <person name="Lipzen A."/>
            <person name="Aerts A."/>
            <person name="Barry K."/>
            <person name="Henrissat B."/>
            <person name="Blanchette R."/>
            <person name="Grigoriev I."/>
            <person name="Cullen D."/>
        </authorList>
    </citation>
    <scope>NUCLEOTIDE SEQUENCE [LARGE SCALE GENOMIC DNA]</scope>
    <source>
        <strain evidence="1 2">MAD-698-R-SB12</strain>
    </source>
</reference>
<name>A0A1X6MJ93_9APHY</name>